<gene>
    <name evidence="3" type="ORF">niasHT_010404</name>
</gene>
<dbReference type="CDD" id="cd18186">
    <property type="entry name" value="BTB_POZ_ZBTB_KLHL-like"/>
    <property type="match status" value="1"/>
</dbReference>
<keyword evidence="4" id="KW-1185">Reference proteome</keyword>
<organism evidence="3 4">
    <name type="scientific">Heterodera trifolii</name>
    <dbReference type="NCBI Taxonomy" id="157864"/>
    <lineage>
        <taxon>Eukaryota</taxon>
        <taxon>Metazoa</taxon>
        <taxon>Ecdysozoa</taxon>
        <taxon>Nematoda</taxon>
        <taxon>Chromadorea</taxon>
        <taxon>Rhabditida</taxon>
        <taxon>Tylenchina</taxon>
        <taxon>Tylenchomorpha</taxon>
        <taxon>Tylenchoidea</taxon>
        <taxon>Heteroderidae</taxon>
        <taxon>Heteroderinae</taxon>
        <taxon>Heterodera</taxon>
    </lineage>
</organism>
<evidence type="ECO:0000259" key="2">
    <source>
        <dbReference type="PROSITE" id="PS50144"/>
    </source>
</evidence>
<dbReference type="InterPro" id="IPR008974">
    <property type="entry name" value="TRAF-like"/>
</dbReference>
<feature type="domain" description="MATH" evidence="2">
    <location>
        <begin position="472"/>
        <end position="594"/>
    </location>
</feature>
<evidence type="ECO:0000256" key="1">
    <source>
        <dbReference type="SAM" id="MobiDB-lite"/>
    </source>
</evidence>
<dbReference type="EMBL" id="JBICBT010000066">
    <property type="protein sequence ID" value="KAL3124563.1"/>
    <property type="molecule type" value="Genomic_DNA"/>
</dbReference>
<dbReference type="InterPro" id="IPR002083">
    <property type="entry name" value="MATH/TRAF_dom"/>
</dbReference>
<name>A0ABD2MAP6_9BILA</name>
<proteinExistence type="predicted"/>
<protein>
    <recommendedName>
        <fullName evidence="2">MATH domain-containing protein</fullName>
    </recommendedName>
</protein>
<dbReference type="Pfam" id="PF22486">
    <property type="entry name" value="MATH_2"/>
    <property type="match status" value="1"/>
</dbReference>
<sequence length="594" mass="65434">MHVGTSTHQHSNHWDSIHPTSHHWDYNPSGIPNQLGTQPIGISNPLGLNLISPNHWDSILRRLALRDNTWSNHVGLNPSANFQITGNSTHQAQSLGPPNPFRPLQSPWDFNPSWTFQITGTQRISSSNHWDSPYILRRQSLGLNPSAFQSLGLNPSAFQSLGLNQSAQSLGLNSPTSITGTQPIGIPITGTQPIGIPITGTQPVGIPITGTQPISPITGTQPITTQSLGLNPSAFQSLGLNVSAFQSLGLNPSAFQPLGLNPSAFQSLDSTHQPNHWDSTHHHSITGTQPIGIPTTGTQRISIPIHWDSTHQHSNHWDSTHRHSNHWDFKPSAFESLGLNPSAFQSLGLNPPAFKSRDLTSQFAGTVQADVEHGRRGGRSLFASADCPHVIEVTDVEAEAFKVMLSFIYAEDLSELNGQNAMAVLYAVSSCVLTTEEVIGVFQFHCHPNLCGAPGQYSMAFPCHGRISDQKKGTLSMQIEKLSEFAREEVNSSRLSKHFYIKGLPWKILAKKNAKKDSTEKWLGFFLCCTALKQDGNWSCKWSCKCSATHRIASLRSGTENLSSKYDHVFNNEVDNWGFPKFHCFYGEWQQNFI</sequence>
<dbReference type="Proteomes" id="UP001620626">
    <property type="component" value="Unassembled WGS sequence"/>
</dbReference>
<feature type="region of interest" description="Disordered" evidence="1">
    <location>
        <begin position="269"/>
        <end position="297"/>
    </location>
</feature>
<dbReference type="AlphaFoldDB" id="A0ABD2MAP6"/>
<dbReference type="PROSITE" id="PS50144">
    <property type="entry name" value="MATH"/>
    <property type="match status" value="1"/>
</dbReference>
<dbReference type="SUPFAM" id="SSF49599">
    <property type="entry name" value="TRAF domain-like"/>
    <property type="match status" value="1"/>
</dbReference>
<comment type="caution">
    <text evidence="3">The sequence shown here is derived from an EMBL/GenBank/DDBJ whole genome shotgun (WGS) entry which is preliminary data.</text>
</comment>
<dbReference type="Gene3D" id="2.60.210.10">
    <property type="entry name" value="Apoptosis, Tumor Necrosis Factor Receptor Associated Protein 2, Chain A"/>
    <property type="match status" value="1"/>
</dbReference>
<feature type="compositionally biased region" description="Low complexity" evidence="1">
    <location>
        <begin position="285"/>
        <end position="297"/>
    </location>
</feature>
<accession>A0ABD2MAP6</accession>
<reference evidence="3 4" key="1">
    <citation type="submission" date="2024-10" db="EMBL/GenBank/DDBJ databases">
        <authorList>
            <person name="Kim D."/>
        </authorList>
    </citation>
    <scope>NUCLEOTIDE SEQUENCE [LARGE SCALE GENOMIC DNA]</scope>
    <source>
        <strain evidence="3">BH-2024</strain>
    </source>
</reference>
<evidence type="ECO:0000313" key="3">
    <source>
        <dbReference type="EMBL" id="KAL3124563.1"/>
    </source>
</evidence>
<evidence type="ECO:0000313" key="4">
    <source>
        <dbReference type="Proteomes" id="UP001620626"/>
    </source>
</evidence>